<dbReference type="RefSeq" id="WP_344004984.1">
    <property type="nucleotide sequence ID" value="NZ_BAAAGU010000050.1"/>
</dbReference>
<evidence type="ECO:0000313" key="2">
    <source>
        <dbReference type="EMBL" id="GAA0660588.1"/>
    </source>
</evidence>
<comment type="caution">
    <text evidence="2">The sequence shown here is derived from an EMBL/GenBank/DDBJ whole genome shotgun (WGS) entry which is preliminary data.</text>
</comment>
<protein>
    <submittedName>
        <fullName evidence="2">Uncharacterized protein</fullName>
    </submittedName>
</protein>
<reference evidence="2 3" key="1">
    <citation type="journal article" date="2019" name="Int. J. Syst. Evol. Microbiol.">
        <title>The Global Catalogue of Microorganisms (GCM) 10K type strain sequencing project: providing services to taxonomists for standard genome sequencing and annotation.</title>
        <authorList>
            <consortium name="The Broad Institute Genomics Platform"/>
            <consortium name="The Broad Institute Genome Sequencing Center for Infectious Disease"/>
            <person name="Wu L."/>
            <person name="Ma J."/>
        </authorList>
    </citation>
    <scope>NUCLEOTIDE SEQUENCE [LARGE SCALE GENOMIC DNA]</scope>
    <source>
        <strain evidence="2 3">JCM 10367</strain>
    </source>
</reference>
<sequence>MLCTQMIPRSSNGVTWVHDRRTGTEERVNVKEDGTPSPRYALPAALSADGTKVALKSYDDLAPGGTPDSSPLYGDLGERGRSAHRLQQRLVPARRR</sequence>
<dbReference type="EMBL" id="BAAAGU010000050">
    <property type="protein sequence ID" value="GAA0660588.1"/>
    <property type="molecule type" value="Genomic_DNA"/>
</dbReference>
<evidence type="ECO:0000256" key="1">
    <source>
        <dbReference type="SAM" id="MobiDB-lite"/>
    </source>
</evidence>
<organism evidence="2 3">
    <name type="scientific">Streptomyces thermocarboxydovorans</name>
    <dbReference type="NCBI Taxonomy" id="59298"/>
    <lineage>
        <taxon>Bacteria</taxon>
        <taxon>Bacillati</taxon>
        <taxon>Actinomycetota</taxon>
        <taxon>Actinomycetes</taxon>
        <taxon>Kitasatosporales</taxon>
        <taxon>Streptomycetaceae</taxon>
        <taxon>Streptomyces</taxon>
    </lineage>
</organism>
<gene>
    <name evidence="2" type="ORF">GCM10009535_45120</name>
</gene>
<proteinExistence type="predicted"/>
<evidence type="ECO:0000313" key="3">
    <source>
        <dbReference type="Proteomes" id="UP001500724"/>
    </source>
</evidence>
<feature type="region of interest" description="Disordered" evidence="1">
    <location>
        <begin position="59"/>
        <end position="96"/>
    </location>
</feature>
<name>A0ABN1HNI4_9ACTN</name>
<feature type="compositionally biased region" description="Basic residues" evidence="1">
    <location>
        <begin position="82"/>
        <end position="96"/>
    </location>
</feature>
<keyword evidence="3" id="KW-1185">Reference proteome</keyword>
<accession>A0ABN1HNI4</accession>
<dbReference type="Proteomes" id="UP001500724">
    <property type="component" value="Unassembled WGS sequence"/>
</dbReference>